<dbReference type="InterPro" id="IPR010982">
    <property type="entry name" value="Lambda_DNA-bd_dom_sf"/>
</dbReference>
<keyword evidence="3" id="KW-0238">DNA-binding</keyword>
<gene>
    <name evidence="7" type="primary">galR</name>
    <name evidence="7" type="ORF">Dcae01_00551</name>
</gene>
<evidence type="ECO:0000313" key="8">
    <source>
        <dbReference type="Proteomes" id="UP001423409"/>
    </source>
</evidence>
<comment type="caution">
    <text evidence="7">The sequence shown here is derived from an EMBL/GenBank/DDBJ whole genome shotgun (WGS) entry which is preliminary data.</text>
</comment>
<protein>
    <submittedName>
        <fullName evidence="7">HTH-type transcriptional regulator GalR</fullName>
    </submittedName>
</protein>
<dbReference type="Pfam" id="PF00356">
    <property type="entry name" value="LacI"/>
    <property type="match status" value="1"/>
</dbReference>
<dbReference type="PROSITE" id="PS50932">
    <property type="entry name" value="HTH_LACI_2"/>
    <property type="match status" value="1"/>
</dbReference>
<dbReference type="InterPro" id="IPR046335">
    <property type="entry name" value="LacI/GalR-like_sensor"/>
</dbReference>
<keyword evidence="2" id="KW-0805">Transcription regulation</keyword>
<evidence type="ECO:0000256" key="4">
    <source>
        <dbReference type="ARBA" id="ARBA00023163"/>
    </source>
</evidence>
<evidence type="ECO:0000256" key="2">
    <source>
        <dbReference type="ARBA" id="ARBA00023015"/>
    </source>
</evidence>
<dbReference type="Pfam" id="PF13377">
    <property type="entry name" value="Peripla_BP_3"/>
    <property type="match status" value="1"/>
</dbReference>
<dbReference type="RefSeq" id="WP_345441675.1">
    <property type="nucleotide sequence ID" value="NZ_BAABQU010000005.1"/>
</dbReference>
<dbReference type="CDD" id="cd01392">
    <property type="entry name" value="HTH_LacI"/>
    <property type="match status" value="1"/>
</dbReference>
<evidence type="ECO:0000259" key="5">
    <source>
        <dbReference type="PROSITE" id="PS50932"/>
    </source>
</evidence>
<dbReference type="SMART" id="SM00354">
    <property type="entry name" value="HTH_LACI"/>
    <property type="match status" value="1"/>
</dbReference>
<dbReference type="SUPFAM" id="SSF47413">
    <property type="entry name" value="lambda repressor-like DNA-binding domains"/>
    <property type="match status" value="1"/>
</dbReference>
<proteinExistence type="predicted"/>
<dbReference type="PROSITE" id="PS50943">
    <property type="entry name" value="HTH_CROC1"/>
    <property type="match status" value="1"/>
</dbReference>
<name>A0ABP9U8B6_9DEIO</name>
<dbReference type="InterPro" id="IPR001387">
    <property type="entry name" value="Cro/C1-type_HTH"/>
</dbReference>
<dbReference type="Gene3D" id="3.40.50.2300">
    <property type="match status" value="2"/>
</dbReference>
<reference evidence="7 8" key="1">
    <citation type="submission" date="2024-02" db="EMBL/GenBank/DDBJ databases">
        <title>Deinococcus caeni NBRC 101312.</title>
        <authorList>
            <person name="Ichikawa N."/>
            <person name="Katano-Makiyama Y."/>
            <person name="Hidaka K."/>
        </authorList>
    </citation>
    <scope>NUCLEOTIDE SEQUENCE [LARGE SCALE GENOMIC DNA]</scope>
    <source>
        <strain evidence="7 8">NBRC 101312</strain>
    </source>
</reference>
<dbReference type="PROSITE" id="PS00356">
    <property type="entry name" value="HTH_LACI_1"/>
    <property type="match status" value="1"/>
</dbReference>
<dbReference type="Proteomes" id="UP001423409">
    <property type="component" value="Unassembled WGS sequence"/>
</dbReference>
<keyword evidence="4" id="KW-0804">Transcription</keyword>
<dbReference type="PANTHER" id="PTHR30146">
    <property type="entry name" value="LACI-RELATED TRANSCRIPTIONAL REPRESSOR"/>
    <property type="match status" value="1"/>
</dbReference>
<dbReference type="InterPro" id="IPR000843">
    <property type="entry name" value="HTH_LacI"/>
</dbReference>
<evidence type="ECO:0000259" key="6">
    <source>
        <dbReference type="PROSITE" id="PS50943"/>
    </source>
</evidence>
<dbReference type="PANTHER" id="PTHR30146:SF148">
    <property type="entry name" value="HTH-TYPE TRANSCRIPTIONAL REPRESSOR PURR-RELATED"/>
    <property type="match status" value="1"/>
</dbReference>
<dbReference type="EMBL" id="BAABQU010000005">
    <property type="protein sequence ID" value="GAA5439056.1"/>
    <property type="molecule type" value="Genomic_DNA"/>
</dbReference>
<feature type="domain" description="HTH cro/C1-type" evidence="6">
    <location>
        <begin position="9"/>
        <end position="61"/>
    </location>
</feature>
<accession>A0ABP9U8B6</accession>
<evidence type="ECO:0000256" key="3">
    <source>
        <dbReference type="ARBA" id="ARBA00023125"/>
    </source>
</evidence>
<sequence length="341" mass="37329">MVGHGKRVKKQGGTINEVAREAGVSISTVSRIINGTAFVAEDKRRAVEAAMHRLDFQPNYLARTLITGRSMTVGVIAEDIVSPFYADVIRGVEHALLDTPYQPVLNSGHWSTRHETRAIDTLIYRKVDALLLLGSTLTDDTLRGVAGRVPLILFGRRVPGLESHCLTLDQRGAALNATRHLIELGHRRIVHLHGPPGQQDAQERREGYRDALTGSGLPLHPELELQGDFLEQSAAQALTHLLDARVPFTAVFAGNDQMAAGARLALYRRGLRVPDDVSLIGFDDLPASAFTIPPLTTVRQPTYQIGQALARHALNVLAGQPSTLPDFDLPLIMRESTRPLR</sequence>
<dbReference type="PRINTS" id="PR00036">
    <property type="entry name" value="HTHLACI"/>
</dbReference>
<evidence type="ECO:0000313" key="7">
    <source>
        <dbReference type="EMBL" id="GAA5439056.1"/>
    </source>
</evidence>
<dbReference type="SUPFAM" id="SSF53822">
    <property type="entry name" value="Periplasmic binding protein-like I"/>
    <property type="match status" value="1"/>
</dbReference>
<keyword evidence="1" id="KW-0678">Repressor</keyword>
<dbReference type="InterPro" id="IPR028082">
    <property type="entry name" value="Peripla_BP_I"/>
</dbReference>
<organism evidence="7 8">
    <name type="scientific">Deinococcus caeni</name>
    <dbReference type="NCBI Taxonomy" id="569127"/>
    <lineage>
        <taxon>Bacteria</taxon>
        <taxon>Thermotogati</taxon>
        <taxon>Deinococcota</taxon>
        <taxon>Deinococci</taxon>
        <taxon>Deinococcales</taxon>
        <taxon>Deinococcaceae</taxon>
        <taxon>Deinococcus</taxon>
    </lineage>
</organism>
<evidence type="ECO:0000256" key="1">
    <source>
        <dbReference type="ARBA" id="ARBA00022491"/>
    </source>
</evidence>
<keyword evidence="8" id="KW-1185">Reference proteome</keyword>
<feature type="domain" description="HTH lacI-type" evidence="5">
    <location>
        <begin position="14"/>
        <end position="67"/>
    </location>
</feature>
<dbReference type="Gene3D" id="1.10.260.40">
    <property type="entry name" value="lambda repressor-like DNA-binding domains"/>
    <property type="match status" value="1"/>
</dbReference>